<keyword evidence="8" id="KW-1185">Reference proteome</keyword>
<dbReference type="InterPro" id="IPR024977">
    <property type="entry name" value="Apc4-like_WD40_dom"/>
</dbReference>
<protein>
    <recommendedName>
        <fullName evidence="6">Anaphase-promoting complex subunit 4-like WD40 domain-containing protein</fullName>
    </recommendedName>
</protein>
<gene>
    <name evidence="7" type="ORF">GCM10010136_05500</name>
</gene>
<evidence type="ECO:0000256" key="3">
    <source>
        <dbReference type="ARBA" id="ARBA00022737"/>
    </source>
</evidence>
<keyword evidence="3" id="KW-0677">Repeat</keyword>
<evidence type="ECO:0000256" key="1">
    <source>
        <dbReference type="ARBA" id="ARBA00004138"/>
    </source>
</evidence>
<keyword evidence="2" id="KW-0853">WD repeat</keyword>
<dbReference type="Proteomes" id="UP000641137">
    <property type="component" value="Unassembled WGS sequence"/>
</dbReference>
<keyword evidence="5" id="KW-0966">Cell projection</keyword>
<dbReference type="SUPFAM" id="SSF50998">
    <property type="entry name" value="Quinoprotein alcohol dehydrogenase-like"/>
    <property type="match status" value="1"/>
</dbReference>
<dbReference type="EMBL" id="BMZO01000002">
    <property type="protein sequence ID" value="GHC63879.1"/>
    <property type="molecule type" value="Genomic_DNA"/>
</dbReference>
<feature type="domain" description="Anaphase-promoting complex subunit 4-like WD40" evidence="6">
    <location>
        <begin position="261"/>
        <end position="323"/>
    </location>
</feature>
<dbReference type="RefSeq" id="WP_189487714.1">
    <property type="nucleotide sequence ID" value="NZ_BMZO01000002.1"/>
</dbReference>
<name>A0A8J3DLD3_9HYPH</name>
<reference evidence="7" key="2">
    <citation type="submission" date="2020-09" db="EMBL/GenBank/DDBJ databases">
        <authorList>
            <person name="Sun Q."/>
            <person name="Kim S."/>
        </authorList>
    </citation>
    <scope>NUCLEOTIDE SEQUENCE</scope>
    <source>
        <strain evidence="7">KCTC 42097</strain>
    </source>
</reference>
<dbReference type="InterPro" id="IPR015943">
    <property type="entry name" value="WD40/YVTN_repeat-like_dom_sf"/>
</dbReference>
<comment type="subcellular location">
    <subcellularLocation>
        <location evidence="1">Cell projection</location>
        <location evidence="1">Cilium</location>
    </subcellularLocation>
</comment>
<dbReference type="AlphaFoldDB" id="A0A8J3DLD3"/>
<comment type="caution">
    <text evidence="7">The sequence shown here is derived from an EMBL/GenBank/DDBJ whole genome shotgun (WGS) entry which is preliminary data.</text>
</comment>
<dbReference type="Gene3D" id="2.130.10.10">
    <property type="entry name" value="YVTN repeat-like/Quinoprotein amine dehydrogenase"/>
    <property type="match status" value="2"/>
</dbReference>
<keyword evidence="4" id="KW-0969">Cilium</keyword>
<organism evidence="7 8">
    <name type="scientific">Limoniibacter endophyticus</name>
    <dbReference type="NCBI Taxonomy" id="1565040"/>
    <lineage>
        <taxon>Bacteria</taxon>
        <taxon>Pseudomonadati</taxon>
        <taxon>Pseudomonadota</taxon>
        <taxon>Alphaproteobacteria</taxon>
        <taxon>Hyphomicrobiales</taxon>
        <taxon>Bartonellaceae</taxon>
        <taxon>Limoniibacter</taxon>
    </lineage>
</organism>
<evidence type="ECO:0000259" key="6">
    <source>
        <dbReference type="Pfam" id="PF12894"/>
    </source>
</evidence>
<accession>A0A8J3DLD3</accession>
<evidence type="ECO:0000313" key="8">
    <source>
        <dbReference type="Proteomes" id="UP000641137"/>
    </source>
</evidence>
<proteinExistence type="predicted"/>
<evidence type="ECO:0000256" key="4">
    <source>
        <dbReference type="ARBA" id="ARBA00023069"/>
    </source>
</evidence>
<evidence type="ECO:0000256" key="5">
    <source>
        <dbReference type="ARBA" id="ARBA00023273"/>
    </source>
</evidence>
<dbReference type="PANTHER" id="PTHR15722">
    <property type="entry name" value="IFT140/172-RELATED"/>
    <property type="match status" value="1"/>
</dbReference>
<evidence type="ECO:0000313" key="7">
    <source>
        <dbReference type="EMBL" id="GHC63879.1"/>
    </source>
</evidence>
<dbReference type="Pfam" id="PF12894">
    <property type="entry name" value="ANAPC4_WD40"/>
    <property type="match status" value="1"/>
</dbReference>
<dbReference type="InterPro" id="IPR011047">
    <property type="entry name" value="Quinoprotein_ADH-like_sf"/>
</dbReference>
<reference evidence="7" key="1">
    <citation type="journal article" date="2014" name="Int. J. Syst. Evol. Microbiol.">
        <title>Complete genome sequence of Corynebacterium casei LMG S-19264T (=DSM 44701T), isolated from a smear-ripened cheese.</title>
        <authorList>
            <consortium name="US DOE Joint Genome Institute (JGI-PGF)"/>
            <person name="Walter F."/>
            <person name="Albersmeier A."/>
            <person name="Kalinowski J."/>
            <person name="Ruckert C."/>
        </authorList>
    </citation>
    <scope>NUCLEOTIDE SEQUENCE</scope>
    <source>
        <strain evidence="7">KCTC 42097</strain>
    </source>
</reference>
<sequence>MSTVAPLDLDGHCLTAGFISNNAFFAMADGAVHRLAGGHKTTPVHDGMLCATVDAASSRLLTGGEDGKVCAVAADGEASTLAELGRKWISAVAAGPQKIIGYASGRNAYVLAPGKNPTELTHPRTAEGIAFAPKGLRLAVARYNGTTLHFPGTESKPVELEWAGAHTNATFSPDGAFLVTSMQENALHGWRLSDSKHMRMSGYPAKIKSWSWSHKGKWLATSGAPAAIVWPFLTKDGPMGKAPLELGTRGNSMVTTVACHPTEEVVAIGYDDGMILAARFADQKEILLRREGKGAISSLAWDAKGMRLVFGSAEGDCGLIDITS</sequence>
<evidence type="ECO:0000256" key="2">
    <source>
        <dbReference type="ARBA" id="ARBA00022574"/>
    </source>
</evidence>